<dbReference type="PhylomeDB" id="B3RYR0"/>
<keyword evidence="7" id="KW-0675">Receptor</keyword>
<evidence type="ECO:0000259" key="9">
    <source>
        <dbReference type="PROSITE" id="PS50262"/>
    </source>
</evidence>
<dbReference type="PRINTS" id="PR00237">
    <property type="entry name" value="GPCRRHODOPSN"/>
</dbReference>
<dbReference type="STRING" id="10228.B3RYR0"/>
<keyword evidence="4" id="KW-0677">Repeat</keyword>
<dbReference type="InterPro" id="IPR017452">
    <property type="entry name" value="GPCR_Rhodpsn_7TM"/>
</dbReference>
<evidence type="ECO:0000256" key="5">
    <source>
        <dbReference type="ARBA" id="ARBA00022989"/>
    </source>
</evidence>
<keyword evidence="2" id="KW-0433">Leucine-rich repeat</keyword>
<organism evidence="10 11">
    <name type="scientific">Trichoplax adhaerens</name>
    <name type="common">Trichoplax reptans</name>
    <dbReference type="NCBI Taxonomy" id="10228"/>
    <lineage>
        <taxon>Eukaryota</taxon>
        <taxon>Metazoa</taxon>
        <taxon>Placozoa</taxon>
        <taxon>Uniplacotomia</taxon>
        <taxon>Trichoplacea</taxon>
        <taxon>Trichoplacidae</taxon>
        <taxon>Trichoplax</taxon>
    </lineage>
</organism>
<gene>
    <name evidence="10" type="ORF">TRIADDRAFT_15334</name>
</gene>
<dbReference type="KEGG" id="tad:TRIADDRAFT_15334"/>
<evidence type="ECO:0000313" key="11">
    <source>
        <dbReference type="Proteomes" id="UP000009022"/>
    </source>
</evidence>
<evidence type="ECO:0000256" key="8">
    <source>
        <dbReference type="SAM" id="Phobius"/>
    </source>
</evidence>
<dbReference type="CDD" id="cd14980">
    <property type="entry name" value="7tmA_Glycoprotein_LRR_R-like"/>
    <property type="match status" value="1"/>
</dbReference>
<keyword evidence="7" id="KW-0807">Transducer</keyword>
<feature type="transmembrane region" description="Helical" evidence="8">
    <location>
        <begin position="154"/>
        <end position="175"/>
    </location>
</feature>
<sequence>CAVPSKVTTCTPETNFRGLSLCRNLLTHLSLQLFVWFTGLVALVGNICVIVQYFINSRRSVKVPHLLVANLALADFTTAIYLLILAVADLTYHGIYGSIFETWLKSWSCSIAMLLGTCSSLMSVLMMLIITIDRYICLVFPFSTRKLTASQSRYLILAAWITSFTFCIIPTITSINEDGDKRLHYFSSICMPSNVINVYYRAWIILYTIITIIAWFITAILYLAIFNSIRKSSKMIRRSTESKDKTIAFRLFIIIISDLVSWLPFYYTLYRAIIQQTSNVFEIQFVVIIALPINSAINPFIYTFT</sequence>
<comment type="subcellular location">
    <subcellularLocation>
        <location evidence="1">Membrane</location>
    </subcellularLocation>
</comment>
<evidence type="ECO:0000256" key="4">
    <source>
        <dbReference type="ARBA" id="ARBA00022737"/>
    </source>
</evidence>
<evidence type="ECO:0000256" key="6">
    <source>
        <dbReference type="ARBA" id="ARBA00023136"/>
    </source>
</evidence>
<evidence type="ECO:0000256" key="2">
    <source>
        <dbReference type="ARBA" id="ARBA00022614"/>
    </source>
</evidence>
<dbReference type="GO" id="GO:0005886">
    <property type="term" value="C:plasma membrane"/>
    <property type="evidence" value="ECO:0000318"/>
    <property type="project" value="GO_Central"/>
</dbReference>
<dbReference type="GeneID" id="6754189"/>
<accession>B3RYR0</accession>
<dbReference type="OMA" id="DRFICIS"/>
<dbReference type="SUPFAM" id="SSF81321">
    <property type="entry name" value="Family A G protein-coupled receptor-like"/>
    <property type="match status" value="1"/>
</dbReference>
<reference evidence="10 11" key="1">
    <citation type="journal article" date="2008" name="Nature">
        <title>The Trichoplax genome and the nature of placozoans.</title>
        <authorList>
            <person name="Srivastava M."/>
            <person name="Begovic E."/>
            <person name="Chapman J."/>
            <person name="Putnam N.H."/>
            <person name="Hellsten U."/>
            <person name="Kawashima T."/>
            <person name="Kuo A."/>
            <person name="Mitros T."/>
            <person name="Salamov A."/>
            <person name="Carpenter M.L."/>
            <person name="Signorovitch A.Y."/>
            <person name="Moreno M.A."/>
            <person name="Kamm K."/>
            <person name="Grimwood J."/>
            <person name="Schmutz J."/>
            <person name="Shapiro H."/>
            <person name="Grigoriev I.V."/>
            <person name="Buss L.W."/>
            <person name="Schierwater B."/>
            <person name="Dellaporta S.L."/>
            <person name="Rokhsar D.S."/>
        </authorList>
    </citation>
    <scope>NUCLEOTIDE SEQUENCE [LARGE SCALE GENOMIC DNA]</scope>
    <source>
        <strain evidence="10 11">Grell-BS-1999</strain>
    </source>
</reference>
<dbReference type="PROSITE" id="PS00237">
    <property type="entry name" value="G_PROTEIN_RECEP_F1_1"/>
    <property type="match status" value="1"/>
</dbReference>
<comment type="similarity">
    <text evidence="7">Belongs to the G-protein coupled receptor 1 family.</text>
</comment>
<dbReference type="Gene3D" id="1.20.1070.10">
    <property type="entry name" value="Rhodopsin 7-helix transmembrane proteins"/>
    <property type="match status" value="1"/>
</dbReference>
<dbReference type="Pfam" id="PF00001">
    <property type="entry name" value="7tm_1"/>
    <property type="match status" value="1"/>
</dbReference>
<feature type="domain" description="G-protein coupled receptors family 1 profile" evidence="9">
    <location>
        <begin position="45"/>
        <end position="302"/>
    </location>
</feature>
<dbReference type="PANTHER" id="PTHR24372:SF77">
    <property type="entry name" value="G-PROTEIN COUPLED RECEPTORS FAMILY 1 PROFILE DOMAIN-CONTAINING PROTEIN"/>
    <property type="match status" value="1"/>
</dbReference>
<dbReference type="InParanoid" id="B3RYR0"/>
<evidence type="ECO:0000256" key="3">
    <source>
        <dbReference type="ARBA" id="ARBA00022692"/>
    </source>
</evidence>
<evidence type="ECO:0000313" key="10">
    <source>
        <dbReference type="EMBL" id="EDV25086.1"/>
    </source>
</evidence>
<dbReference type="FunCoup" id="B3RYR0">
    <property type="interactions" value="427"/>
</dbReference>
<dbReference type="GO" id="GO:0008528">
    <property type="term" value="F:G protein-coupled peptide receptor activity"/>
    <property type="evidence" value="ECO:0000318"/>
    <property type="project" value="GO_Central"/>
</dbReference>
<name>B3RYR0_TRIAD</name>
<protein>
    <recommendedName>
        <fullName evidence="9">G-protein coupled receptors family 1 profile domain-containing protein</fullName>
    </recommendedName>
</protein>
<keyword evidence="3 7" id="KW-0812">Transmembrane</keyword>
<dbReference type="PROSITE" id="PS50262">
    <property type="entry name" value="G_PROTEIN_RECEP_F1_2"/>
    <property type="match status" value="1"/>
</dbReference>
<feature type="transmembrane region" description="Helical" evidence="8">
    <location>
        <begin position="111"/>
        <end position="133"/>
    </location>
</feature>
<feature type="transmembrane region" description="Helical" evidence="8">
    <location>
        <begin position="67"/>
        <end position="91"/>
    </location>
</feature>
<feature type="transmembrane region" description="Helical" evidence="8">
    <location>
        <begin position="247"/>
        <end position="265"/>
    </location>
</feature>
<dbReference type="InterPro" id="IPR000276">
    <property type="entry name" value="GPCR_Rhodpsn"/>
</dbReference>
<feature type="non-terminal residue" evidence="10">
    <location>
        <position position="1"/>
    </location>
</feature>
<dbReference type="Proteomes" id="UP000009022">
    <property type="component" value="Unassembled WGS sequence"/>
</dbReference>
<keyword evidence="5 8" id="KW-1133">Transmembrane helix</keyword>
<dbReference type="EMBL" id="DS985245">
    <property type="protein sequence ID" value="EDV25086.1"/>
    <property type="molecule type" value="Genomic_DNA"/>
</dbReference>
<dbReference type="RefSeq" id="XP_002112976.1">
    <property type="nucleotide sequence ID" value="XM_002112940.1"/>
</dbReference>
<evidence type="ECO:0000256" key="1">
    <source>
        <dbReference type="ARBA" id="ARBA00004370"/>
    </source>
</evidence>
<proteinExistence type="inferred from homology"/>
<dbReference type="PANTHER" id="PTHR24372">
    <property type="entry name" value="GLYCOPROTEIN HORMONE RECEPTOR"/>
    <property type="match status" value="1"/>
</dbReference>
<keyword evidence="11" id="KW-1185">Reference proteome</keyword>
<dbReference type="FunFam" id="1.20.1070.10:FF:000263">
    <property type="entry name" value="G-protein coupled receptor GRL101-like protein"/>
    <property type="match status" value="1"/>
</dbReference>
<dbReference type="GO" id="GO:0009755">
    <property type="term" value="P:hormone-mediated signaling pathway"/>
    <property type="evidence" value="ECO:0000318"/>
    <property type="project" value="GO_Central"/>
</dbReference>
<dbReference type="CTD" id="6754189"/>
<feature type="transmembrane region" description="Helical" evidence="8">
    <location>
        <begin position="33"/>
        <end position="55"/>
    </location>
</feature>
<feature type="transmembrane region" description="Helical" evidence="8">
    <location>
        <begin position="285"/>
        <end position="304"/>
    </location>
</feature>
<dbReference type="OrthoDB" id="6022531at2759"/>
<keyword evidence="7" id="KW-0297">G-protein coupled receptor</keyword>
<keyword evidence="6 8" id="KW-0472">Membrane</keyword>
<dbReference type="HOGENOM" id="CLU_006130_0_1_1"/>
<dbReference type="eggNOG" id="KOG2087">
    <property type="taxonomic scope" value="Eukaryota"/>
</dbReference>
<feature type="transmembrane region" description="Helical" evidence="8">
    <location>
        <begin position="202"/>
        <end position="226"/>
    </location>
</feature>
<evidence type="ECO:0000256" key="7">
    <source>
        <dbReference type="RuleBase" id="RU000688"/>
    </source>
</evidence>
<feature type="non-terminal residue" evidence="10">
    <location>
        <position position="305"/>
    </location>
</feature>
<dbReference type="AlphaFoldDB" id="B3RYR0"/>
<dbReference type="GO" id="GO:0007189">
    <property type="term" value="P:adenylate cyclase-activating G protein-coupled receptor signaling pathway"/>
    <property type="evidence" value="ECO:0000318"/>
    <property type="project" value="GO_Central"/>
</dbReference>